<dbReference type="RefSeq" id="WP_142235736.1">
    <property type="nucleotide sequence ID" value="NZ_AP019700.1"/>
</dbReference>
<feature type="region of interest" description="Disordered" evidence="1">
    <location>
        <begin position="77"/>
        <end position="97"/>
    </location>
</feature>
<reference evidence="2 3" key="1">
    <citation type="submission" date="2018-11" db="EMBL/GenBank/DDBJ databases">
        <title>Genomic Encyclopedia of Type Strains, Phase IV (KMG-IV): sequencing the most valuable type-strain genomes for metagenomic binning, comparative biology and taxonomic classification.</title>
        <authorList>
            <person name="Goeker M."/>
        </authorList>
    </citation>
    <scope>NUCLEOTIDE SEQUENCE [LARGE SCALE GENOMIC DNA]</scope>
    <source>
        <strain evidence="2 3">DSM 5900</strain>
    </source>
</reference>
<evidence type="ECO:0000256" key="1">
    <source>
        <dbReference type="SAM" id="MobiDB-lite"/>
    </source>
</evidence>
<name>A0A3N1M5R2_9PROT</name>
<sequence>MDQDALAARVADLEAQVAVLQSGGIAFAQMVEDLAKAIHAVAGRLDTAEANIVGLADVSSQAADVVLGVTTRLAAVEAQPAPEGQQRPPRRRLPGRP</sequence>
<dbReference type="Proteomes" id="UP000278222">
    <property type="component" value="Unassembled WGS sequence"/>
</dbReference>
<dbReference type="EMBL" id="RJKX01000011">
    <property type="protein sequence ID" value="ROQ01142.1"/>
    <property type="molecule type" value="Genomic_DNA"/>
</dbReference>
<keyword evidence="3" id="KW-1185">Reference proteome</keyword>
<organism evidence="2 3">
    <name type="scientific">Stella humosa</name>
    <dbReference type="NCBI Taxonomy" id="94"/>
    <lineage>
        <taxon>Bacteria</taxon>
        <taxon>Pseudomonadati</taxon>
        <taxon>Pseudomonadota</taxon>
        <taxon>Alphaproteobacteria</taxon>
        <taxon>Rhodospirillales</taxon>
        <taxon>Stellaceae</taxon>
        <taxon>Stella</taxon>
    </lineage>
</organism>
<proteinExistence type="predicted"/>
<feature type="compositionally biased region" description="Basic residues" evidence="1">
    <location>
        <begin position="88"/>
        <end position="97"/>
    </location>
</feature>
<evidence type="ECO:0000313" key="3">
    <source>
        <dbReference type="Proteomes" id="UP000278222"/>
    </source>
</evidence>
<evidence type="ECO:0000313" key="2">
    <source>
        <dbReference type="EMBL" id="ROQ01142.1"/>
    </source>
</evidence>
<accession>A0A3N1M5R2</accession>
<comment type="caution">
    <text evidence="2">The sequence shown here is derived from an EMBL/GenBank/DDBJ whole genome shotgun (WGS) entry which is preliminary data.</text>
</comment>
<dbReference type="AlphaFoldDB" id="A0A3N1M5R2"/>
<feature type="compositionally biased region" description="Low complexity" evidence="1">
    <location>
        <begin position="77"/>
        <end position="87"/>
    </location>
</feature>
<protein>
    <submittedName>
        <fullName evidence="2">Uncharacterized protein</fullName>
    </submittedName>
</protein>
<gene>
    <name evidence="2" type="ORF">EDC65_0319</name>
</gene>